<evidence type="ECO:0000259" key="2">
    <source>
        <dbReference type="Pfam" id="PF00582"/>
    </source>
</evidence>
<name>A0A919JRV6_9ACTN</name>
<dbReference type="PRINTS" id="PR01438">
    <property type="entry name" value="UNVRSLSTRESS"/>
</dbReference>
<dbReference type="SUPFAM" id="SSF52402">
    <property type="entry name" value="Adenine nucleotide alpha hydrolases-like"/>
    <property type="match status" value="2"/>
</dbReference>
<organism evidence="3 4">
    <name type="scientific">Actinoplanes nipponensis</name>
    <dbReference type="NCBI Taxonomy" id="135950"/>
    <lineage>
        <taxon>Bacteria</taxon>
        <taxon>Bacillati</taxon>
        <taxon>Actinomycetota</taxon>
        <taxon>Actinomycetes</taxon>
        <taxon>Micromonosporales</taxon>
        <taxon>Micromonosporaceae</taxon>
        <taxon>Actinoplanes</taxon>
    </lineage>
</organism>
<evidence type="ECO:0000313" key="3">
    <source>
        <dbReference type="EMBL" id="GIE54121.1"/>
    </source>
</evidence>
<dbReference type="InterPro" id="IPR006016">
    <property type="entry name" value="UspA"/>
</dbReference>
<dbReference type="Pfam" id="PF00582">
    <property type="entry name" value="Usp"/>
    <property type="match status" value="2"/>
</dbReference>
<comment type="similarity">
    <text evidence="1">Belongs to the universal stress protein A family.</text>
</comment>
<gene>
    <name evidence="3" type="ORF">Ani05nite_76550</name>
</gene>
<dbReference type="PANTHER" id="PTHR31964">
    <property type="entry name" value="ADENINE NUCLEOTIDE ALPHA HYDROLASES-LIKE SUPERFAMILY PROTEIN"/>
    <property type="match status" value="1"/>
</dbReference>
<dbReference type="Gene3D" id="3.40.50.620">
    <property type="entry name" value="HUPs"/>
    <property type="match status" value="2"/>
</dbReference>
<evidence type="ECO:0000256" key="1">
    <source>
        <dbReference type="ARBA" id="ARBA00008791"/>
    </source>
</evidence>
<feature type="domain" description="UspA" evidence="2">
    <location>
        <begin position="153"/>
        <end position="290"/>
    </location>
</feature>
<dbReference type="PANTHER" id="PTHR31964:SF113">
    <property type="entry name" value="USPA DOMAIN-CONTAINING PROTEIN"/>
    <property type="match status" value="1"/>
</dbReference>
<protein>
    <submittedName>
        <fullName evidence="3">Universal stress protein</fullName>
    </submittedName>
</protein>
<reference evidence="3" key="1">
    <citation type="submission" date="2021-01" db="EMBL/GenBank/DDBJ databases">
        <title>Whole genome shotgun sequence of Actinoplanes nipponensis NBRC 14063.</title>
        <authorList>
            <person name="Komaki H."/>
            <person name="Tamura T."/>
        </authorList>
    </citation>
    <scope>NUCLEOTIDE SEQUENCE</scope>
    <source>
        <strain evidence="3">NBRC 14063</strain>
    </source>
</reference>
<dbReference type="AlphaFoldDB" id="A0A919JRV6"/>
<dbReference type="RefSeq" id="WP_203776656.1">
    <property type="nucleotide sequence ID" value="NZ_BAAAYJ010000021.1"/>
</dbReference>
<dbReference type="EMBL" id="BOMQ01000095">
    <property type="protein sequence ID" value="GIE54121.1"/>
    <property type="molecule type" value="Genomic_DNA"/>
</dbReference>
<feature type="domain" description="UspA" evidence="2">
    <location>
        <begin position="9"/>
        <end position="145"/>
    </location>
</feature>
<keyword evidence="4" id="KW-1185">Reference proteome</keyword>
<proteinExistence type="inferred from homology"/>
<sequence length="304" mass="31321">MTAVTGAPVVVGVDGSRRSLDAVEAATAEAVLRHRPVHIVHAFVWPTVGTAATPGLAGPSLRAFRDQADEIVAEAARLAAKLAPDVPATTHVRNGGAGQVLRDESGHAALLVLGDRGLGGFTELLAGSVAVQAATHAACPVLVVRGDRHSAGPVVAGVDGSAVSMRALDVAVEEAVLRGTELVAVHGWTGNSGTELNDTLPMSYEAWSGDQEEERVLAEALAGIAGRYPDLTVRREVIRGPARQVLVERSRTAQLVVVGDRGHGGVAGLLLGSVSQHLIHHAACPVVVARPVRDAVRTREGGPP</sequence>
<dbReference type="InterPro" id="IPR006015">
    <property type="entry name" value="Universal_stress_UspA"/>
</dbReference>
<evidence type="ECO:0000313" key="4">
    <source>
        <dbReference type="Proteomes" id="UP000647172"/>
    </source>
</evidence>
<accession>A0A919JRV6</accession>
<dbReference type="InterPro" id="IPR014729">
    <property type="entry name" value="Rossmann-like_a/b/a_fold"/>
</dbReference>
<comment type="caution">
    <text evidence="3">The sequence shown here is derived from an EMBL/GenBank/DDBJ whole genome shotgun (WGS) entry which is preliminary data.</text>
</comment>
<dbReference type="Proteomes" id="UP000647172">
    <property type="component" value="Unassembled WGS sequence"/>
</dbReference>